<gene>
    <name evidence="1" type="ORF">BLNAU_18406</name>
</gene>
<protein>
    <submittedName>
        <fullName evidence="1">Uncharacterized protein</fullName>
    </submittedName>
</protein>
<reference evidence="1 2" key="1">
    <citation type="journal article" date="2022" name="bioRxiv">
        <title>Genomics of Preaxostyla Flagellates Illuminates Evolutionary Transitions and the Path Towards Mitochondrial Loss.</title>
        <authorList>
            <person name="Novak L.V.F."/>
            <person name="Treitli S.C."/>
            <person name="Pyrih J."/>
            <person name="Halakuc P."/>
            <person name="Pipaliya S.V."/>
            <person name="Vacek V."/>
            <person name="Brzon O."/>
            <person name="Soukal P."/>
            <person name="Eme L."/>
            <person name="Dacks J.B."/>
            <person name="Karnkowska A."/>
            <person name="Elias M."/>
            <person name="Hampl V."/>
        </authorList>
    </citation>
    <scope>NUCLEOTIDE SEQUENCE [LARGE SCALE GENOMIC DNA]</scope>
    <source>
        <strain evidence="1">NAU3</strain>
        <tissue evidence="1">Gut</tissue>
    </source>
</reference>
<evidence type="ECO:0000313" key="1">
    <source>
        <dbReference type="EMBL" id="KAK2946654.1"/>
    </source>
</evidence>
<accession>A0ABQ9X4G1</accession>
<sequence length="101" mass="11182">MKKGLNRSKLASSIGYVKRGADVLLLTHSFAKIVVYCANEKSSTELLFPHTLVIQRALFIHQPSLQTQDAECPELNSLFTAADPVINFCILLDTQAYTCPI</sequence>
<dbReference type="EMBL" id="JARBJD010000222">
    <property type="protein sequence ID" value="KAK2946654.1"/>
    <property type="molecule type" value="Genomic_DNA"/>
</dbReference>
<organism evidence="1 2">
    <name type="scientific">Blattamonas nauphoetae</name>
    <dbReference type="NCBI Taxonomy" id="2049346"/>
    <lineage>
        <taxon>Eukaryota</taxon>
        <taxon>Metamonada</taxon>
        <taxon>Preaxostyla</taxon>
        <taxon>Oxymonadida</taxon>
        <taxon>Blattamonas</taxon>
    </lineage>
</organism>
<keyword evidence="2" id="KW-1185">Reference proteome</keyword>
<evidence type="ECO:0000313" key="2">
    <source>
        <dbReference type="Proteomes" id="UP001281761"/>
    </source>
</evidence>
<comment type="caution">
    <text evidence="1">The sequence shown here is derived from an EMBL/GenBank/DDBJ whole genome shotgun (WGS) entry which is preliminary data.</text>
</comment>
<dbReference type="Proteomes" id="UP001281761">
    <property type="component" value="Unassembled WGS sequence"/>
</dbReference>
<name>A0ABQ9X4G1_9EUKA</name>
<proteinExistence type="predicted"/>